<accession>A0A242MYA7</accession>
<gene>
    <name evidence="1" type="ORF">PAMC26510_12880</name>
</gene>
<organism evidence="1 2">
    <name type="scientific">Caballeronia sordidicola</name>
    <name type="common">Burkholderia sordidicola</name>
    <dbReference type="NCBI Taxonomy" id="196367"/>
    <lineage>
        <taxon>Bacteria</taxon>
        <taxon>Pseudomonadati</taxon>
        <taxon>Pseudomonadota</taxon>
        <taxon>Betaproteobacteria</taxon>
        <taxon>Burkholderiales</taxon>
        <taxon>Burkholderiaceae</taxon>
        <taxon>Caballeronia</taxon>
    </lineage>
</organism>
<dbReference type="Proteomes" id="UP000194546">
    <property type="component" value="Unassembled WGS sequence"/>
</dbReference>
<sequence>MPARILLWASESRRRRGNLEQYIACHPIKQQRVIFARPPARKNAFSSVSDYD</sequence>
<reference evidence="1 2" key="1">
    <citation type="submission" date="2017-03" db="EMBL/GenBank/DDBJ databases">
        <title>Genome analysis of strain PAMC 26510.</title>
        <authorList>
            <person name="Oh H.-M."/>
            <person name="Yang J.-A."/>
        </authorList>
    </citation>
    <scope>NUCLEOTIDE SEQUENCE [LARGE SCALE GENOMIC DNA]</scope>
    <source>
        <strain evidence="1 2">PAMC 26510</strain>
    </source>
</reference>
<dbReference type="EMBL" id="NBTY01000067">
    <property type="protein sequence ID" value="OTP75876.1"/>
    <property type="molecule type" value="Genomic_DNA"/>
</dbReference>
<name>A0A242MYA7_CABSO</name>
<comment type="caution">
    <text evidence="1">The sequence shown here is derived from an EMBL/GenBank/DDBJ whole genome shotgun (WGS) entry which is preliminary data.</text>
</comment>
<evidence type="ECO:0000313" key="2">
    <source>
        <dbReference type="Proteomes" id="UP000194546"/>
    </source>
</evidence>
<proteinExistence type="predicted"/>
<dbReference type="AlphaFoldDB" id="A0A242MYA7"/>
<protein>
    <submittedName>
        <fullName evidence="1">Uncharacterized protein</fullName>
    </submittedName>
</protein>
<evidence type="ECO:0000313" key="1">
    <source>
        <dbReference type="EMBL" id="OTP75876.1"/>
    </source>
</evidence>